<name>A0A1W1EES9_9ZZZZ</name>
<feature type="domain" description="MotA/TolQ/ExbB proton channel" evidence="7">
    <location>
        <begin position="111"/>
        <end position="202"/>
    </location>
</feature>
<comment type="subcellular location">
    <subcellularLocation>
        <location evidence="1">Cell membrane</location>
        <topology evidence="1">Multi-pass membrane protein</topology>
    </subcellularLocation>
</comment>
<keyword evidence="3 6" id="KW-0812">Transmembrane</keyword>
<dbReference type="GO" id="GO:0005886">
    <property type="term" value="C:plasma membrane"/>
    <property type="evidence" value="ECO:0007669"/>
    <property type="project" value="UniProtKB-SubCell"/>
</dbReference>
<gene>
    <name evidence="8" type="ORF">MNB_SV-5-1538</name>
</gene>
<keyword evidence="5 6" id="KW-0472">Membrane</keyword>
<dbReference type="InterPro" id="IPR002898">
    <property type="entry name" value="MotA_ExbB_proton_chnl"/>
</dbReference>
<keyword evidence="4 6" id="KW-1133">Transmembrane helix</keyword>
<evidence type="ECO:0000259" key="7">
    <source>
        <dbReference type="Pfam" id="PF01618"/>
    </source>
</evidence>
<reference evidence="8" key="1">
    <citation type="submission" date="2016-10" db="EMBL/GenBank/DDBJ databases">
        <authorList>
            <person name="de Groot N.N."/>
        </authorList>
    </citation>
    <scope>NUCLEOTIDE SEQUENCE</scope>
</reference>
<feature type="transmembrane region" description="Helical" evidence="6">
    <location>
        <begin position="12"/>
        <end position="35"/>
    </location>
</feature>
<protein>
    <submittedName>
        <fullName evidence="8">Arginine/ornithine antiporter ArcD</fullName>
    </submittedName>
</protein>
<evidence type="ECO:0000256" key="2">
    <source>
        <dbReference type="ARBA" id="ARBA00022475"/>
    </source>
</evidence>
<evidence type="ECO:0000256" key="3">
    <source>
        <dbReference type="ARBA" id="ARBA00022692"/>
    </source>
</evidence>
<accession>A0A1W1EES9</accession>
<feature type="transmembrane region" description="Helical" evidence="6">
    <location>
        <begin position="47"/>
        <end position="65"/>
    </location>
</feature>
<sequence length="372" mass="42684">MLQLENTSNQSCFLNALVIMLLPFLFLLGLVLGYVDLLPLNVELHTLLIISFIFVIFIFFVRHNANYAACHMRGSFSHMEDKLQTELRANALTIMGKTKSTLHVNDFMSEYYKDIRNDNFARIAPSVFPMLGILGTFIAIAISMPDFTVKDLNALDKEISVLLSGIGTAFYASIYGIALSLIWTYFEKRGNTKVDKNLYDLEKLYDSRVWKKAELIKHEHMQSELKDQEIVKTLKETFNMDFIKELNEQYLKNFTAIVESTTSSFSELNANMREASAELRDTLNRVHDRQESVNAVEVMRNNIEGFNNNALTLQKSMQRFDGSVDHTFTKIDSEMAEIISKLSTFASLISEQNKMIIEKLDKQNEEKSIRDV</sequence>
<evidence type="ECO:0000256" key="4">
    <source>
        <dbReference type="ARBA" id="ARBA00022989"/>
    </source>
</evidence>
<evidence type="ECO:0000256" key="5">
    <source>
        <dbReference type="ARBA" id="ARBA00023136"/>
    </source>
</evidence>
<feature type="transmembrane region" description="Helical" evidence="6">
    <location>
        <begin position="123"/>
        <end position="142"/>
    </location>
</feature>
<feature type="transmembrane region" description="Helical" evidence="6">
    <location>
        <begin position="162"/>
        <end position="186"/>
    </location>
</feature>
<keyword evidence="2" id="KW-1003">Cell membrane</keyword>
<evidence type="ECO:0000256" key="6">
    <source>
        <dbReference type="SAM" id="Phobius"/>
    </source>
</evidence>
<dbReference type="AlphaFoldDB" id="A0A1W1EES9"/>
<proteinExistence type="predicted"/>
<dbReference type="EMBL" id="FPKX01000055">
    <property type="protein sequence ID" value="SFZ98555.1"/>
    <property type="molecule type" value="Genomic_DNA"/>
</dbReference>
<dbReference type="Pfam" id="PF01618">
    <property type="entry name" value="MotA_ExbB"/>
    <property type="match status" value="1"/>
</dbReference>
<evidence type="ECO:0000313" key="8">
    <source>
        <dbReference type="EMBL" id="SFZ98555.1"/>
    </source>
</evidence>
<evidence type="ECO:0000256" key="1">
    <source>
        <dbReference type="ARBA" id="ARBA00004651"/>
    </source>
</evidence>
<organism evidence="8">
    <name type="scientific">hydrothermal vent metagenome</name>
    <dbReference type="NCBI Taxonomy" id="652676"/>
    <lineage>
        <taxon>unclassified sequences</taxon>
        <taxon>metagenomes</taxon>
        <taxon>ecological metagenomes</taxon>
    </lineage>
</organism>